<dbReference type="InterPro" id="IPR016181">
    <property type="entry name" value="Acyl_CoA_acyltransferase"/>
</dbReference>
<dbReference type="SUPFAM" id="SSF55729">
    <property type="entry name" value="Acyl-CoA N-acyltransferases (Nat)"/>
    <property type="match status" value="1"/>
</dbReference>
<dbReference type="Pfam" id="PF00583">
    <property type="entry name" value="Acetyltransf_1"/>
    <property type="match status" value="1"/>
</dbReference>
<dbReference type="PROSITE" id="PS51186">
    <property type="entry name" value="GNAT"/>
    <property type="match status" value="1"/>
</dbReference>
<gene>
    <name evidence="2" type="ORF">QLQ84_04405</name>
</gene>
<protein>
    <submittedName>
        <fullName evidence="2">GNAT family N-acetyltransferase</fullName>
    </submittedName>
</protein>
<name>A0ABT6VGB8_9GAMM</name>
<feature type="domain" description="N-acetyltransferase" evidence="1">
    <location>
        <begin position="39"/>
        <end position="191"/>
    </location>
</feature>
<dbReference type="CDD" id="cd04301">
    <property type="entry name" value="NAT_SF"/>
    <property type="match status" value="1"/>
</dbReference>
<keyword evidence="3" id="KW-1185">Reference proteome</keyword>
<evidence type="ECO:0000313" key="3">
    <source>
        <dbReference type="Proteomes" id="UP001244242"/>
    </source>
</evidence>
<dbReference type="Gene3D" id="3.40.630.30">
    <property type="match status" value="1"/>
</dbReference>
<dbReference type="EMBL" id="JASCQO010000019">
    <property type="protein sequence ID" value="MDI5933024.1"/>
    <property type="molecule type" value="Genomic_DNA"/>
</dbReference>
<sequence>MMRHFRRLQAACGGVMVVLRNLVAGRQVAGIGCGTRQGIVYRGMEAGEYCQVMALYASLHEGRRPNWVMRTVCRLLGGKMTLVAVARHGGQARVVGMNMYYLNRRDIADGTIHEGFIGVSPDMTGRGVASELKRMAIHHFEAQGFEGISARISLDNKASLASAEKLGFVPVERYHDPRMGADRQYLIRWFQDGS</sequence>
<evidence type="ECO:0000313" key="2">
    <source>
        <dbReference type="EMBL" id="MDI5933024.1"/>
    </source>
</evidence>
<dbReference type="InterPro" id="IPR000182">
    <property type="entry name" value="GNAT_dom"/>
</dbReference>
<comment type="caution">
    <text evidence="2">The sequence shown here is derived from an EMBL/GenBank/DDBJ whole genome shotgun (WGS) entry which is preliminary data.</text>
</comment>
<reference evidence="2 3" key="1">
    <citation type="submission" date="2023-04" db="EMBL/GenBank/DDBJ databases">
        <title>Halomonas strains isolated from rhizosphere soil.</title>
        <authorList>
            <person name="Xu L."/>
            <person name="Sun J.-Q."/>
        </authorList>
    </citation>
    <scope>NUCLEOTIDE SEQUENCE [LARGE SCALE GENOMIC DNA]</scope>
    <source>
        <strain evidence="2 3">LN1S58</strain>
    </source>
</reference>
<accession>A0ABT6VGB8</accession>
<dbReference type="Proteomes" id="UP001244242">
    <property type="component" value="Unassembled WGS sequence"/>
</dbReference>
<proteinExistence type="predicted"/>
<evidence type="ECO:0000259" key="1">
    <source>
        <dbReference type="PROSITE" id="PS51186"/>
    </source>
</evidence>
<organism evidence="2 3">
    <name type="scientific">Halomonas kalidii</name>
    <dbReference type="NCBI Taxonomy" id="3043293"/>
    <lineage>
        <taxon>Bacteria</taxon>
        <taxon>Pseudomonadati</taxon>
        <taxon>Pseudomonadota</taxon>
        <taxon>Gammaproteobacteria</taxon>
        <taxon>Oceanospirillales</taxon>
        <taxon>Halomonadaceae</taxon>
        <taxon>Halomonas</taxon>
    </lineage>
</organism>
<dbReference type="RefSeq" id="WP_282720551.1">
    <property type="nucleotide sequence ID" value="NZ_JASCQO010000019.1"/>
</dbReference>